<dbReference type="AlphaFoldDB" id="A0AA88V1W8"/>
<dbReference type="EMBL" id="JAVXUP010003086">
    <property type="protein sequence ID" value="KAK3000111.1"/>
    <property type="molecule type" value="Genomic_DNA"/>
</dbReference>
<evidence type="ECO:0000313" key="1">
    <source>
        <dbReference type="EMBL" id="KAK3000111.1"/>
    </source>
</evidence>
<sequence length="98" mass="11166">MDGLYEGNRESVLLWVAKIVRTSLKFMEINPRDMPMFSITNMIRKVEHAIVEQGFGFRKQLDEIGSREGNEGSDGLDDATKKFFNLVKEAEKRVVSGL</sequence>
<organism evidence="1 2">
    <name type="scientific">Escallonia herrerae</name>
    <dbReference type="NCBI Taxonomy" id="1293975"/>
    <lineage>
        <taxon>Eukaryota</taxon>
        <taxon>Viridiplantae</taxon>
        <taxon>Streptophyta</taxon>
        <taxon>Embryophyta</taxon>
        <taxon>Tracheophyta</taxon>
        <taxon>Spermatophyta</taxon>
        <taxon>Magnoliopsida</taxon>
        <taxon>eudicotyledons</taxon>
        <taxon>Gunneridae</taxon>
        <taxon>Pentapetalae</taxon>
        <taxon>asterids</taxon>
        <taxon>campanulids</taxon>
        <taxon>Escalloniales</taxon>
        <taxon>Escalloniaceae</taxon>
        <taxon>Escallonia</taxon>
    </lineage>
</organism>
<evidence type="ECO:0000313" key="2">
    <source>
        <dbReference type="Proteomes" id="UP001188597"/>
    </source>
</evidence>
<keyword evidence="2" id="KW-1185">Reference proteome</keyword>
<accession>A0AA88V1W8</accession>
<name>A0AA88V1W8_9ASTE</name>
<dbReference type="Proteomes" id="UP001188597">
    <property type="component" value="Unassembled WGS sequence"/>
</dbReference>
<proteinExistence type="predicted"/>
<gene>
    <name evidence="1" type="ORF">RJ639_023380</name>
</gene>
<protein>
    <submittedName>
        <fullName evidence="1">Uncharacterized protein</fullName>
    </submittedName>
</protein>
<comment type="caution">
    <text evidence="1">The sequence shown here is derived from an EMBL/GenBank/DDBJ whole genome shotgun (WGS) entry which is preliminary data.</text>
</comment>
<reference evidence="1" key="1">
    <citation type="submission" date="2022-12" db="EMBL/GenBank/DDBJ databases">
        <title>Draft genome assemblies for two species of Escallonia (Escalloniales).</title>
        <authorList>
            <person name="Chanderbali A."/>
            <person name="Dervinis C."/>
            <person name="Anghel I."/>
            <person name="Soltis D."/>
            <person name="Soltis P."/>
            <person name="Zapata F."/>
        </authorList>
    </citation>
    <scope>NUCLEOTIDE SEQUENCE</scope>
    <source>
        <strain evidence="1">UCBG64.0493</strain>
        <tissue evidence="1">Leaf</tissue>
    </source>
</reference>